<dbReference type="STRING" id="131310.A0A0N4Z026"/>
<dbReference type="InterPro" id="IPR011022">
    <property type="entry name" value="Arrestin_C-like"/>
</dbReference>
<reference evidence="4" key="1">
    <citation type="submission" date="2017-02" db="UniProtKB">
        <authorList>
            <consortium name="WormBaseParasite"/>
        </authorList>
    </citation>
    <scope>IDENTIFICATION</scope>
</reference>
<keyword evidence="3" id="KW-1185">Reference proteome</keyword>
<evidence type="ECO:0000256" key="1">
    <source>
        <dbReference type="ARBA" id="ARBA00005298"/>
    </source>
</evidence>
<evidence type="ECO:0000313" key="4">
    <source>
        <dbReference type="WBParaSite" id="PTRK_0000005800.1"/>
    </source>
</evidence>
<evidence type="ECO:0000259" key="2">
    <source>
        <dbReference type="SMART" id="SM01017"/>
    </source>
</evidence>
<dbReference type="InterPro" id="IPR011021">
    <property type="entry name" value="Arrestin-like_N"/>
</dbReference>
<feature type="domain" description="Arrestin C-terminal-like" evidence="2">
    <location>
        <begin position="1"/>
        <end position="168"/>
    </location>
</feature>
<accession>A0A0N4Z026</accession>
<dbReference type="GO" id="GO:0015031">
    <property type="term" value="P:protein transport"/>
    <property type="evidence" value="ECO:0007669"/>
    <property type="project" value="TreeGrafter"/>
</dbReference>
<dbReference type="Pfam" id="PF02752">
    <property type="entry name" value="Arrestin_C"/>
    <property type="match status" value="1"/>
</dbReference>
<dbReference type="InterPro" id="IPR014756">
    <property type="entry name" value="Ig_E-set"/>
</dbReference>
<organism evidence="3 4">
    <name type="scientific">Parastrongyloides trichosuri</name>
    <name type="common">Possum-specific nematode worm</name>
    <dbReference type="NCBI Taxonomy" id="131310"/>
    <lineage>
        <taxon>Eukaryota</taxon>
        <taxon>Metazoa</taxon>
        <taxon>Ecdysozoa</taxon>
        <taxon>Nematoda</taxon>
        <taxon>Chromadorea</taxon>
        <taxon>Rhabditida</taxon>
        <taxon>Tylenchina</taxon>
        <taxon>Panagrolaimomorpha</taxon>
        <taxon>Strongyloidoidea</taxon>
        <taxon>Strongyloididae</taxon>
        <taxon>Parastrongyloides</taxon>
    </lineage>
</organism>
<dbReference type="Pfam" id="PF00339">
    <property type="entry name" value="Arrestin_N"/>
    <property type="match status" value="1"/>
</dbReference>
<dbReference type="Proteomes" id="UP000038045">
    <property type="component" value="Unplaced"/>
</dbReference>
<dbReference type="WBParaSite" id="PTRK_0000005800.1">
    <property type="protein sequence ID" value="PTRK_0000005800.1"/>
    <property type="gene ID" value="PTRK_0000005800"/>
</dbReference>
<comment type="similarity">
    <text evidence="1">Belongs to the arrestin family.</text>
</comment>
<dbReference type="InterPro" id="IPR050357">
    <property type="entry name" value="Arrestin_domain-protein"/>
</dbReference>
<dbReference type="PANTHER" id="PTHR11188">
    <property type="entry name" value="ARRESTIN DOMAIN CONTAINING PROTEIN"/>
    <property type="match status" value="1"/>
</dbReference>
<dbReference type="PANTHER" id="PTHR11188:SF144">
    <property type="entry name" value="ARRESTIN C-TERMINAL-LIKE DOMAIN-CONTAINING PROTEIN"/>
    <property type="match status" value="1"/>
</dbReference>
<sequence>MDYITSFDIRLEKTIYYPGETISGCVILDNNKDIEIQNVFVALRGKGVAYLKAIRGNDKKIISDHQYLLNYNQIVFGKEFEPDERKISLIKNDRKNSVVLTPKNEIEPGTILPKGSHVFDFNFNLLKENLPCSLETKHCTIRYYIKVIINITKNTSPQGIKYITIIGPQLDCMEEKYMSSIISQDHRLKCLRFCQRGSVGLRLNLRRCAYVGGENIWLRADIENWQNFIVYLKIRLYQNVEIRIDKRNYTETKLIQSLALEYKSNAIEESSRYNFDSTKECPIKIPVLPPTMIGSCKLVQIYYILKVCLEDEYSKEDLFMDFPLIIGTIPYRYPPSMQGTISYEFCPPFVEGGKFISPEFKLSDEYNDEQHLLNREPTILTMNIDENEVSKTFLDVNKECDQESESDYVLYRPVYVKYNEKNSEKEGSKNGLFSMNEKSVHKTNPSLDDIPSIISIIKPHHDVIKEEQNYSGRSENVISVL</sequence>
<evidence type="ECO:0000313" key="3">
    <source>
        <dbReference type="Proteomes" id="UP000038045"/>
    </source>
</evidence>
<dbReference type="SUPFAM" id="SSF81296">
    <property type="entry name" value="E set domains"/>
    <property type="match status" value="2"/>
</dbReference>
<name>A0A0N4Z026_PARTI</name>
<dbReference type="SMART" id="SM01017">
    <property type="entry name" value="Arrestin_C"/>
    <property type="match status" value="2"/>
</dbReference>
<dbReference type="AlphaFoldDB" id="A0A0N4Z026"/>
<protein>
    <submittedName>
        <fullName evidence="4">Arrestin_C domain-containing protein</fullName>
    </submittedName>
</protein>
<dbReference type="GO" id="GO:0005737">
    <property type="term" value="C:cytoplasm"/>
    <property type="evidence" value="ECO:0007669"/>
    <property type="project" value="TreeGrafter"/>
</dbReference>
<dbReference type="InterPro" id="IPR014752">
    <property type="entry name" value="Arrestin-like_C"/>
</dbReference>
<feature type="domain" description="Arrestin C-terminal-like" evidence="2">
    <location>
        <begin position="195"/>
        <end position="331"/>
    </location>
</feature>
<dbReference type="Gene3D" id="2.60.40.640">
    <property type="match status" value="2"/>
</dbReference>
<proteinExistence type="inferred from homology"/>